<evidence type="ECO:0000313" key="3">
    <source>
        <dbReference type="EMBL" id="TDX22837.1"/>
    </source>
</evidence>
<dbReference type="InterPro" id="IPR036188">
    <property type="entry name" value="FAD/NAD-bd_sf"/>
</dbReference>
<protein>
    <submittedName>
        <fullName evidence="3">D-amino-acid dehydrogenase</fullName>
    </submittedName>
</protein>
<proteinExistence type="predicted"/>
<evidence type="ECO:0000256" key="1">
    <source>
        <dbReference type="ARBA" id="ARBA00023002"/>
    </source>
</evidence>
<dbReference type="GO" id="GO:0005737">
    <property type="term" value="C:cytoplasm"/>
    <property type="evidence" value="ECO:0007669"/>
    <property type="project" value="TreeGrafter"/>
</dbReference>
<dbReference type="PANTHER" id="PTHR13847">
    <property type="entry name" value="SARCOSINE DEHYDROGENASE-RELATED"/>
    <property type="match status" value="1"/>
</dbReference>
<dbReference type="RefSeq" id="WP_134020904.1">
    <property type="nucleotide sequence ID" value="NZ_SOEC01000027.1"/>
</dbReference>
<name>A0A4R8FIS5_9GAMM</name>
<feature type="domain" description="FAD dependent oxidoreductase" evidence="2">
    <location>
        <begin position="11"/>
        <end position="400"/>
    </location>
</feature>
<accession>A0A4R8FIS5</accession>
<dbReference type="AlphaFoldDB" id="A0A4R8FIS5"/>
<dbReference type="Proteomes" id="UP000294489">
    <property type="component" value="Unassembled WGS sequence"/>
</dbReference>
<reference evidence="3 4" key="1">
    <citation type="submission" date="2019-03" db="EMBL/GenBank/DDBJ databases">
        <title>Freshwater and sediment microbial communities from various areas in North America, analyzing microbe dynamics in response to fracking.</title>
        <authorList>
            <person name="Lamendella R."/>
        </authorList>
    </citation>
    <scope>NUCLEOTIDE SEQUENCE [LARGE SCALE GENOMIC DNA]</scope>
    <source>
        <strain evidence="3 4">6_TX</strain>
    </source>
</reference>
<dbReference type="SUPFAM" id="SSF51905">
    <property type="entry name" value="FAD/NAD(P)-binding domain"/>
    <property type="match status" value="1"/>
</dbReference>
<dbReference type="Gene3D" id="3.30.9.10">
    <property type="entry name" value="D-Amino Acid Oxidase, subunit A, domain 2"/>
    <property type="match status" value="1"/>
</dbReference>
<dbReference type="InterPro" id="IPR006076">
    <property type="entry name" value="FAD-dep_OxRdtase"/>
</dbReference>
<dbReference type="Pfam" id="PF01266">
    <property type="entry name" value="DAO"/>
    <property type="match status" value="1"/>
</dbReference>
<dbReference type="EMBL" id="SOEC01000027">
    <property type="protein sequence ID" value="TDX22837.1"/>
    <property type="molecule type" value="Genomic_DNA"/>
</dbReference>
<dbReference type="Gene3D" id="3.50.50.60">
    <property type="entry name" value="FAD/NAD(P)-binding domain"/>
    <property type="match status" value="2"/>
</dbReference>
<sequence>MSASASSLRPDVVVVGAGLIGMTSALKLQQEGLRVLVIDRDEPGKGASFGNAGYLATELVTPLSTPDTLRRAPKLLLDPHGPLVLPPRYLVALMPWLWRFTMAARKKHVSHGQRALAALNARAVAAWQRCLDSIGAREELIASGYLMVWERPSALGQARQHQAQLNAYGIDAELLDADAVQARDSGLSRNIHHALLFPDAHQVSDPYRVVQRLVEAFRRAGGELARESAERISASHEGVTITTDHRHIEASRVVIATGAWSRRLAEQLDLKIPLEGESGHHLTLADQAGALRQPVGSAERNIVMTPMRCGLRAVGFSELGGLALKPNPKRSRTLKHHVSALLSNDSGVAQASDWMGFRPTLPDSLPVIGSHPRHPQVQFAFGHQHLGLTQAAITAELVADQMMGRAPDIDLTPFRADRFEHV</sequence>
<dbReference type="PANTHER" id="PTHR13847:SF289">
    <property type="entry name" value="GLYCINE OXIDASE"/>
    <property type="match status" value="1"/>
</dbReference>
<comment type="caution">
    <text evidence="3">The sequence shown here is derived from an EMBL/GenBank/DDBJ whole genome shotgun (WGS) entry which is preliminary data.</text>
</comment>
<gene>
    <name evidence="3" type="ORF">DFO67_1274</name>
</gene>
<evidence type="ECO:0000259" key="2">
    <source>
        <dbReference type="Pfam" id="PF01266"/>
    </source>
</evidence>
<evidence type="ECO:0000313" key="4">
    <source>
        <dbReference type="Proteomes" id="UP000294489"/>
    </source>
</evidence>
<organism evidence="3 4">
    <name type="scientific">Modicisalibacter xianhensis</name>
    <dbReference type="NCBI Taxonomy" id="442341"/>
    <lineage>
        <taxon>Bacteria</taxon>
        <taxon>Pseudomonadati</taxon>
        <taxon>Pseudomonadota</taxon>
        <taxon>Gammaproteobacteria</taxon>
        <taxon>Oceanospirillales</taxon>
        <taxon>Halomonadaceae</taxon>
        <taxon>Modicisalibacter</taxon>
    </lineage>
</organism>
<dbReference type="GO" id="GO:0016491">
    <property type="term" value="F:oxidoreductase activity"/>
    <property type="evidence" value="ECO:0007669"/>
    <property type="project" value="UniProtKB-KW"/>
</dbReference>
<keyword evidence="1" id="KW-0560">Oxidoreductase</keyword>
<dbReference type="OrthoDB" id="9805337at2"/>